<feature type="compositionally biased region" description="Basic and acidic residues" evidence="1">
    <location>
        <begin position="327"/>
        <end position="344"/>
    </location>
</feature>
<dbReference type="RefSeq" id="XP_028526420.1">
    <property type="nucleotide sequence ID" value="XM_028674828.1"/>
</dbReference>
<reference evidence="2" key="1">
    <citation type="submission" date="2015-04" db="EMBL/GenBank/DDBJ databases">
        <authorList>
            <consortium name="Pathogen Informatics"/>
        </authorList>
    </citation>
    <scope>NUCLEOTIDE SEQUENCE [LARGE SCALE GENOMIC DNA]</scope>
    <source>
        <strain evidence="2">8A</strain>
    </source>
</reference>
<accession>A0A1J1GME1</accession>
<comment type="caution">
    <text evidence="2">The sequence shown here is derived from an EMBL/GenBank/DDBJ whole genome shotgun (WGS) entry which is preliminary data.</text>
</comment>
<feature type="region of interest" description="Disordered" evidence="1">
    <location>
        <begin position="314"/>
        <end position="359"/>
    </location>
</feature>
<dbReference type="AlphaFoldDB" id="A0A1J1GME1"/>
<keyword evidence="3" id="KW-1185">Reference proteome</keyword>
<protein>
    <recommendedName>
        <fullName evidence="4">Surface-associated interspersed protein (SURFIN)</fullName>
    </recommendedName>
</protein>
<sequence length="854" mass="100095">MSVLHKIHKMSHLTCPCGSIHSYSNNTAEKTPISSLAHKYSSQQDDDFDSSSNKYNLIKIKEELTPNKETSTKLEEKELDNLLNLSSNLENSYSHTNILSDAENLLPDLESVFSDLSKISFGLDNTTDDKKDEILDLDSAPVNVTDEVSDLEDLLNSLDDIPFELEKTSNLEKISIDLQKTSADFKKLLDNLIDESHYSEKEPSHYDTSPFDLDKLLDDLENMSGDIEKVKSDLEKKLTDSENMSSNQEKEPDSQENMFIDLQSKSFNFDDISLNLEEGSNDLENDSLNLDEFIFDLENEPFDSFIKRYCLDSEDDEKQNTNSNSKRKGDENIKDDVKRQKIDNEENNSENKTTKRNITNKKSKDKSCLNFNTIEYEHFELYLKNFMDNAFPIKLTHISENAIPLLQEIFSHIKSTHNEFRNMFTMIIQSLKILINTEMKNIDVNYKKRMRRYYDSLYANKRLHKKSSYMHMKKFTYPSTYTIPNEGEIYLNMAEFIKNLQLLLPVYEKFKETANILTYSSGNLTCNQLFTYPKLHEMEDVTNTILNALKNIDETIKTFEISCKERKSFNEKTMLSKTKGSLEAIMSKVRRVFRYNLRACLRYLKVLNLTNKEEKILTDYVFYNFNQENSVRKKNLEDHSKDAYNKKVVEALDKFLLLESENALKNHKKTDEIFNVDSQEKSSDEKSLEVLIKTPLTSKVLSNIYKNFVELMKITYFKEKLTSLIDICESLQEIITQEKRNMPPRTKKKKWFLLDVMENMKIQFNGIKEDFDKYFMFNSLQKNIEEGNEKIMQAYHNFTNIKFIFQNAARIIYWHISRETSLEEQKKTIKKENVLFALFFINQVITDRTIEEIP</sequence>
<name>A0A1J1GME1_PLAGA</name>
<gene>
    <name evidence="2" type="ORF">PGAL8A_00130300</name>
</gene>
<proteinExistence type="predicted"/>
<dbReference type="OrthoDB" id="373054at2759"/>
<organism evidence="2 3">
    <name type="scientific">Plasmodium gallinaceum</name>
    <dbReference type="NCBI Taxonomy" id="5849"/>
    <lineage>
        <taxon>Eukaryota</taxon>
        <taxon>Sar</taxon>
        <taxon>Alveolata</taxon>
        <taxon>Apicomplexa</taxon>
        <taxon>Aconoidasida</taxon>
        <taxon>Haemosporida</taxon>
        <taxon>Plasmodiidae</taxon>
        <taxon>Plasmodium</taxon>
        <taxon>Plasmodium (Haemamoeba)</taxon>
    </lineage>
</organism>
<feature type="region of interest" description="Disordered" evidence="1">
    <location>
        <begin position="235"/>
        <end position="256"/>
    </location>
</feature>
<evidence type="ECO:0000313" key="2">
    <source>
        <dbReference type="EMBL" id="CRG93598.1"/>
    </source>
</evidence>
<evidence type="ECO:0000256" key="1">
    <source>
        <dbReference type="SAM" id="MobiDB-lite"/>
    </source>
</evidence>
<dbReference type="EMBL" id="CVMV01000019">
    <property type="protein sequence ID" value="CRG93598.1"/>
    <property type="molecule type" value="Genomic_DNA"/>
</dbReference>
<dbReference type="Proteomes" id="UP000220797">
    <property type="component" value="Unassembled WGS sequence"/>
</dbReference>
<evidence type="ECO:0008006" key="4">
    <source>
        <dbReference type="Google" id="ProtNLM"/>
    </source>
</evidence>
<dbReference type="VEuPathDB" id="PlasmoDB:PGAL8A_00130300"/>
<evidence type="ECO:0000313" key="3">
    <source>
        <dbReference type="Proteomes" id="UP000220797"/>
    </source>
</evidence>
<dbReference type="GeneID" id="39729828"/>